<name>A0A8S5R3K0_9CAUD</name>
<reference evidence="1" key="1">
    <citation type="journal article" date="2021" name="Proc. Natl. Acad. Sci. U.S.A.">
        <title>A Catalog of Tens of Thousands of Viruses from Human Metagenomes Reveals Hidden Associations with Chronic Diseases.</title>
        <authorList>
            <person name="Tisza M.J."/>
            <person name="Buck C.B."/>
        </authorList>
    </citation>
    <scope>NUCLEOTIDE SEQUENCE</scope>
    <source>
        <strain evidence="1">Ct8nN1</strain>
    </source>
</reference>
<dbReference type="EMBL" id="BK015804">
    <property type="protein sequence ID" value="DAE25928.1"/>
    <property type="molecule type" value="Genomic_DNA"/>
</dbReference>
<evidence type="ECO:0000313" key="1">
    <source>
        <dbReference type="EMBL" id="DAE25928.1"/>
    </source>
</evidence>
<protein>
    <submittedName>
        <fullName evidence="1">Uncharacterized protein</fullName>
    </submittedName>
</protein>
<organism evidence="1">
    <name type="scientific">Podoviridae sp. ct8nN1</name>
    <dbReference type="NCBI Taxonomy" id="2827296"/>
    <lineage>
        <taxon>Viruses</taxon>
        <taxon>Duplodnaviria</taxon>
        <taxon>Heunggongvirae</taxon>
        <taxon>Uroviricota</taxon>
        <taxon>Caudoviricetes</taxon>
    </lineage>
</organism>
<accession>A0A8S5R3K0</accession>
<sequence length="38" mass="4459">MPCSLFYIFIKLFYKMFVSSTYTNTPGFELSTCHLNIT</sequence>
<proteinExistence type="predicted"/>